<dbReference type="PROSITE" id="PS51898">
    <property type="entry name" value="TYR_RECOMBINASE"/>
    <property type="match status" value="1"/>
</dbReference>
<dbReference type="InterPro" id="IPR002104">
    <property type="entry name" value="Integrase_catalytic"/>
</dbReference>
<dbReference type="GO" id="GO:0015074">
    <property type="term" value="P:DNA integration"/>
    <property type="evidence" value="ECO:0007669"/>
    <property type="project" value="InterPro"/>
</dbReference>
<dbReference type="EMBL" id="FMKA01000026">
    <property type="protein sequence ID" value="SCP98769.1"/>
    <property type="molecule type" value="Genomic_DNA"/>
</dbReference>
<evidence type="ECO:0000259" key="2">
    <source>
        <dbReference type="PROSITE" id="PS51898"/>
    </source>
</evidence>
<dbReference type="GO" id="GO:0003677">
    <property type="term" value="F:DNA binding"/>
    <property type="evidence" value="ECO:0007669"/>
    <property type="project" value="InterPro"/>
</dbReference>
<evidence type="ECO:0000313" key="4">
    <source>
        <dbReference type="Proteomes" id="UP000199315"/>
    </source>
</evidence>
<dbReference type="SUPFAM" id="SSF56349">
    <property type="entry name" value="DNA breaking-rejoining enzymes"/>
    <property type="match status" value="1"/>
</dbReference>
<reference evidence="3 4" key="1">
    <citation type="submission" date="2016-09" db="EMBL/GenBank/DDBJ databases">
        <authorList>
            <person name="Capua I."/>
            <person name="De Benedictis P."/>
            <person name="Joannis T."/>
            <person name="Lombin L.H."/>
            <person name="Cattoli G."/>
        </authorList>
    </citation>
    <scope>NUCLEOTIDE SEQUENCE [LARGE SCALE GENOMIC DNA]</scope>
    <source>
        <strain evidence="3 4">GluBS11</strain>
    </source>
</reference>
<dbReference type="InterPro" id="IPR013762">
    <property type="entry name" value="Integrase-like_cat_sf"/>
</dbReference>
<dbReference type="Gene3D" id="1.10.443.10">
    <property type="entry name" value="Intergrase catalytic core"/>
    <property type="match status" value="1"/>
</dbReference>
<protein>
    <submittedName>
        <fullName evidence="3">Phage integrase family protein</fullName>
    </submittedName>
</protein>
<accession>A0A1D3TWZ6</accession>
<dbReference type="CDD" id="cd00397">
    <property type="entry name" value="DNA_BRE_C"/>
    <property type="match status" value="1"/>
</dbReference>
<evidence type="ECO:0000313" key="3">
    <source>
        <dbReference type="EMBL" id="SCP98769.1"/>
    </source>
</evidence>
<dbReference type="InterPro" id="IPR011010">
    <property type="entry name" value="DNA_brk_join_enz"/>
</dbReference>
<dbReference type="Pfam" id="PF00589">
    <property type="entry name" value="Phage_integrase"/>
    <property type="match status" value="1"/>
</dbReference>
<proteinExistence type="predicted"/>
<organism evidence="3 4">
    <name type="scientific">Anaerobium acetethylicum</name>
    <dbReference type="NCBI Taxonomy" id="1619234"/>
    <lineage>
        <taxon>Bacteria</taxon>
        <taxon>Bacillati</taxon>
        <taxon>Bacillota</taxon>
        <taxon>Clostridia</taxon>
        <taxon>Lachnospirales</taxon>
        <taxon>Lachnospiraceae</taxon>
        <taxon>Anaerobium</taxon>
    </lineage>
</organism>
<name>A0A1D3TWZ6_9FIRM</name>
<sequence>MNDRPRYEIEKLGNSELAYEFINHINLIQDDILKNFVFNLVDERITKSSFKIGIALKKTIRGSLLSFIDSLKPKASHDITWAFLCDIVTSNNQAAIFCSPLLLFLLNNDLYKGLYKDKLLSISNLFDLNHWSSSLRWASLPYVNDDIKYFFVSWRYLESSSPRVDYHIIRVDNSNLRKIVEAFCSNDSAKYNPTTALFYNEFDYSLNKYATAISTYSDFNFTIYKSQFEYYKQFPNTAVLIGILNRFYIYLIEHPSGEGKNIFKDYDNIDINFLKRSDFTKCQLDGFSFLYYNPLAPVPTSEKWILHINGYERTSTKCISTTTQKFDFSQIKSSVYKTCLMQFVWNNLKVNFTSKYEQYRILSQILNYIYDTKSRQDYPNPSLTHFNIWEAHLIRNYIDESQNTASSKEEYLCAIRIFLTFLDTKQIATFELMFFKYLQKFKVVPTNHALAIPKDELCKINKVLIAHKNESYFNELCYTIFHVCLQTEFRISSICHLHIDCITETMKDNQFLIKTTSKTSNGQKYIAVVSDLTKLHLENILKLSATVRNECPENSLKKYLFVYRTTMNNFRPISAHDFRNYFSKCCKEAGTPIYSASNLRDTHMTKALEYKMRHAESDVTLAVLSGHKNINTTQNHYIEIELTKMLESTYGIIIGDVTITGEIVDIIENKHIENAAHSVEHNCGYCKQDRCSILNSLSCLMCCSFITTVNHAQYFRDSISQIDIMIPNALTQHDKDDLVNIKRLYCAYLMEILKKKGAHNNE</sequence>
<keyword evidence="1" id="KW-0233">DNA recombination</keyword>
<feature type="domain" description="Tyr recombinase" evidence="2">
    <location>
        <begin position="447"/>
        <end position="651"/>
    </location>
</feature>
<evidence type="ECO:0000256" key="1">
    <source>
        <dbReference type="ARBA" id="ARBA00023172"/>
    </source>
</evidence>
<keyword evidence="4" id="KW-1185">Reference proteome</keyword>
<dbReference type="AlphaFoldDB" id="A0A1D3TWZ6"/>
<dbReference type="Proteomes" id="UP000199315">
    <property type="component" value="Unassembled WGS sequence"/>
</dbReference>
<dbReference type="RefSeq" id="WP_169823727.1">
    <property type="nucleotide sequence ID" value="NZ_FMKA01000026.1"/>
</dbReference>
<dbReference type="STRING" id="1619234.SAMN05421730_10263"/>
<gene>
    <name evidence="3" type="ORF">SAMN05421730_10263</name>
</gene>
<dbReference type="GO" id="GO:0006310">
    <property type="term" value="P:DNA recombination"/>
    <property type="evidence" value="ECO:0007669"/>
    <property type="project" value="UniProtKB-KW"/>
</dbReference>